<dbReference type="eggNOG" id="ENOG50318QT">
    <property type="taxonomic scope" value="Bacteria"/>
</dbReference>
<feature type="compositionally biased region" description="Gly residues" evidence="1">
    <location>
        <begin position="206"/>
        <end position="215"/>
    </location>
</feature>
<proteinExistence type="predicted"/>
<dbReference type="KEGG" id="dma:DMR_24930"/>
<feature type="compositionally biased region" description="Polar residues" evidence="1">
    <location>
        <begin position="337"/>
        <end position="348"/>
    </location>
</feature>
<dbReference type="RefSeq" id="WP_015861163.1">
    <property type="nucleotide sequence ID" value="NC_012796.1"/>
</dbReference>
<evidence type="ECO:0000256" key="1">
    <source>
        <dbReference type="SAM" id="MobiDB-lite"/>
    </source>
</evidence>
<evidence type="ECO:0000313" key="3">
    <source>
        <dbReference type="Proteomes" id="UP000009071"/>
    </source>
</evidence>
<organism evidence="2 3">
    <name type="scientific">Solidesulfovibrio magneticus (strain ATCC 700980 / DSM 13731 / RS-1)</name>
    <name type="common">Desulfovibrio magneticus</name>
    <dbReference type="NCBI Taxonomy" id="573370"/>
    <lineage>
        <taxon>Bacteria</taxon>
        <taxon>Pseudomonadati</taxon>
        <taxon>Thermodesulfobacteriota</taxon>
        <taxon>Desulfovibrionia</taxon>
        <taxon>Desulfovibrionales</taxon>
        <taxon>Desulfovibrionaceae</taxon>
        <taxon>Solidesulfovibrio</taxon>
    </lineage>
</organism>
<keyword evidence="3" id="KW-1185">Reference proteome</keyword>
<evidence type="ECO:0000313" key="2">
    <source>
        <dbReference type="EMBL" id="BAH75984.1"/>
    </source>
</evidence>
<reference evidence="2 3" key="1">
    <citation type="journal article" date="2009" name="Genome Res.">
        <title>Whole genome sequence of Desulfovibrio magneticus strain RS-1 revealed common gene clusters in magnetotactic bacteria.</title>
        <authorList>
            <person name="Nakazawa H."/>
            <person name="Arakaki A."/>
            <person name="Narita-Yamada S."/>
            <person name="Yashiro I."/>
            <person name="Jinno K."/>
            <person name="Aoki N."/>
            <person name="Tsuruyama A."/>
            <person name="Okamura Y."/>
            <person name="Tanikawa S."/>
            <person name="Fujita N."/>
            <person name="Takeyama H."/>
            <person name="Matsunaga T."/>
        </authorList>
    </citation>
    <scope>NUCLEOTIDE SEQUENCE [LARGE SCALE GENOMIC DNA]</scope>
    <source>
        <strain evidence="3">ATCC 700980 / DSM 13731 / RS-1</strain>
    </source>
</reference>
<accession>C4XTI7</accession>
<dbReference type="EMBL" id="AP010904">
    <property type="protein sequence ID" value="BAH75984.1"/>
    <property type="molecule type" value="Genomic_DNA"/>
</dbReference>
<dbReference type="Proteomes" id="UP000009071">
    <property type="component" value="Chromosome"/>
</dbReference>
<sequence length="583" mass="62360">MSDQQFFQNALRRKYDILQQQADATTQDAGSRALSVAQQPLLQQQHGQFGLDEQALRNAGQMGVAGLNFTLGQAQLGLEGVKAAAEDQYRRATLTKPLTTFDPETGMRSTSPGFNWATDYPRLGLSPLQTYLEKASTPMFGSGGRPPVLRPFIAGEKGLEMFVPDDGSSPSLLGLDGPAVMAVSRGGEIVPHDETRRLLSGVGGLPEGFGQGAGPGQPQRVSGVDAQGRRMPTTAKGLEEVGSTVSGLSQPRFSPQELANRQMDAATGRLQPNPGDPDYATLYQRTLFNQGPEAVRGWKPPRPEEMAMVITNVPNDPAVRHAEAVRRGEYPYAATKQEGSASQGSGTPPWSGGKPGAGGNAMTPDGVILPREGGLPDAPLEEKDYVTGPSSGDTMQPGGLRLVNLGKAWQQAQEAARKAYLDAENPTPEFTPGGAIDYMGKLSQADRQKYLASLTQEQLDAIGNYRLQQRNFETPPMGLQERRPAATARTGRTVLTTEQQAALEKSADGAAETGDATRNPDQNFNPLPEGFQLEGSVSRFIRGRQAAGEARARDVDAENAQMQARIRAMFGLDPQPAVAAGRR</sequence>
<dbReference type="HOGENOM" id="CLU_467508_0_0_7"/>
<gene>
    <name evidence="2" type="ordered locus">DMR_24930</name>
</gene>
<dbReference type="AlphaFoldDB" id="C4XTI7"/>
<feature type="region of interest" description="Disordered" evidence="1">
    <location>
        <begin position="333"/>
        <end position="366"/>
    </location>
</feature>
<name>C4XTI7_SOLM1</name>
<dbReference type="STRING" id="573370.DMR_24930"/>
<feature type="region of interest" description="Disordered" evidence="1">
    <location>
        <begin position="206"/>
        <end position="226"/>
    </location>
</feature>
<protein>
    <submittedName>
        <fullName evidence="2">Uncharacterized protein</fullName>
    </submittedName>
</protein>
<feature type="region of interest" description="Disordered" evidence="1">
    <location>
        <begin position="503"/>
        <end position="531"/>
    </location>
</feature>
<dbReference type="OrthoDB" id="9783240at2"/>